<dbReference type="Proteomes" id="UP000649617">
    <property type="component" value="Unassembled WGS sequence"/>
</dbReference>
<dbReference type="EMBL" id="CAJNIZ010001047">
    <property type="protein sequence ID" value="CAE7181608.1"/>
    <property type="molecule type" value="Genomic_DNA"/>
</dbReference>
<dbReference type="Pfam" id="PF00168">
    <property type="entry name" value="C2"/>
    <property type="match status" value="1"/>
</dbReference>
<dbReference type="InterPro" id="IPR002498">
    <property type="entry name" value="PInositol-4-P-4/5-kinase_core"/>
</dbReference>
<dbReference type="PROSITE" id="PS51455">
    <property type="entry name" value="PIPK"/>
    <property type="match status" value="1"/>
</dbReference>
<keyword evidence="1" id="KW-0418">Kinase</keyword>
<dbReference type="PANTHER" id="PTHR23086:SF8">
    <property type="entry name" value="PHOSPHATIDYLINOSITOL 5-PHOSPHATE 4-KINASE, ISOFORM A"/>
    <property type="match status" value="1"/>
</dbReference>
<dbReference type="PROSITE" id="PS50004">
    <property type="entry name" value="C2"/>
    <property type="match status" value="1"/>
</dbReference>
<organism evidence="5 6">
    <name type="scientific">Symbiodinium pilosum</name>
    <name type="common">Dinoflagellate</name>
    <dbReference type="NCBI Taxonomy" id="2952"/>
    <lineage>
        <taxon>Eukaryota</taxon>
        <taxon>Sar</taxon>
        <taxon>Alveolata</taxon>
        <taxon>Dinophyceae</taxon>
        <taxon>Suessiales</taxon>
        <taxon>Symbiodiniaceae</taxon>
        <taxon>Symbiodinium</taxon>
    </lineage>
</organism>
<dbReference type="InterPro" id="IPR027484">
    <property type="entry name" value="PInositol-4-P-5-kinase_N"/>
</dbReference>
<dbReference type="InterPro" id="IPR000008">
    <property type="entry name" value="C2_dom"/>
</dbReference>
<evidence type="ECO:0000256" key="1">
    <source>
        <dbReference type="PROSITE-ProRule" id="PRU00781"/>
    </source>
</evidence>
<dbReference type="SUPFAM" id="SSF49562">
    <property type="entry name" value="C2 domain (Calcium/lipid-binding domain, CaLB)"/>
    <property type="match status" value="1"/>
</dbReference>
<accession>A0A812IS80</accession>
<dbReference type="OrthoDB" id="70770at2759"/>
<gene>
    <name evidence="5" type="ORF">SPIL2461_LOCUS1100</name>
</gene>
<dbReference type="Pfam" id="PF01504">
    <property type="entry name" value="PIP5K"/>
    <property type="match status" value="2"/>
</dbReference>
<evidence type="ECO:0000313" key="6">
    <source>
        <dbReference type="Proteomes" id="UP000649617"/>
    </source>
</evidence>
<dbReference type="InterPro" id="IPR023610">
    <property type="entry name" value="PInositol-4/5-P-5/4-kinase"/>
</dbReference>
<dbReference type="Gene3D" id="2.60.40.150">
    <property type="entry name" value="C2 domain"/>
    <property type="match status" value="1"/>
</dbReference>
<protein>
    <submittedName>
        <fullName evidence="5">Uncharacterized protein</fullName>
    </submittedName>
</protein>
<name>A0A812IS80_SYMPI</name>
<comment type="caution">
    <text evidence="5">The sequence shown here is derived from an EMBL/GenBank/DDBJ whole genome shotgun (WGS) entry which is preliminary data.</text>
</comment>
<feature type="domain" description="C2" evidence="3">
    <location>
        <begin position="265"/>
        <end position="391"/>
    </location>
</feature>
<dbReference type="InterPro" id="IPR027483">
    <property type="entry name" value="PInositol-4-P-4/5-kinase_C_sf"/>
</dbReference>
<feature type="compositionally biased region" description="Acidic residues" evidence="2">
    <location>
        <begin position="712"/>
        <end position="728"/>
    </location>
</feature>
<reference evidence="5" key="1">
    <citation type="submission" date="2021-02" db="EMBL/GenBank/DDBJ databases">
        <authorList>
            <person name="Dougan E. K."/>
            <person name="Rhodes N."/>
            <person name="Thang M."/>
            <person name="Chan C."/>
        </authorList>
    </citation>
    <scope>NUCLEOTIDE SEQUENCE</scope>
</reference>
<dbReference type="GO" id="GO:0016308">
    <property type="term" value="F:1-phosphatidylinositol-4-phosphate 5-kinase activity"/>
    <property type="evidence" value="ECO:0007669"/>
    <property type="project" value="TreeGrafter"/>
</dbReference>
<evidence type="ECO:0000259" key="4">
    <source>
        <dbReference type="PROSITE" id="PS51455"/>
    </source>
</evidence>
<dbReference type="GO" id="GO:0005524">
    <property type="term" value="F:ATP binding"/>
    <property type="evidence" value="ECO:0007669"/>
    <property type="project" value="UniProtKB-UniRule"/>
</dbReference>
<dbReference type="CDD" id="cd00139">
    <property type="entry name" value="PIPKc"/>
    <property type="match status" value="1"/>
</dbReference>
<evidence type="ECO:0000256" key="2">
    <source>
        <dbReference type="SAM" id="MobiDB-lite"/>
    </source>
</evidence>
<dbReference type="Gene3D" id="3.30.800.10">
    <property type="entry name" value="Phosphatidylinositol Phosphate Kinase II Beta"/>
    <property type="match status" value="1"/>
</dbReference>
<dbReference type="Gene3D" id="3.30.810.10">
    <property type="entry name" value="2-Layer Sandwich"/>
    <property type="match status" value="1"/>
</dbReference>
<dbReference type="InterPro" id="IPR035892">
    <property type="entry name" value="C2_domain_sf"/>
</dbReference>
<keyword evidence="1" id="KW-0547">Nucleotide-binding</keyword>
<dbReference type="GO" id="GO:0046854">
    <property type="term" value="P:phosphatidylinositol phosphate biosynthetic process"/>
    <property type="evidence" value="ECO:0007669"/>
    <property type="project" value="TreeGrafter"/>
</dbReference>
<dbReference type="CDD" id="cd00030">
    <property type="entry name" value="C2"/>
    <property type="match status" value="1"/>
</dbReference>
<dbReference type="SUPFAM" id="SSF56104">
    <property type="entry name" value="SAICAR synthase-like"/>
    <property type="match status" value="1"/>
</dbReference>
<evidence type="ECO:0000259" key="3">
    <source>
        <dbReference type="PROSITE" id="PS50004"/>
    </source>
</evidence>
<evidence type="ECO:0000313" key="5">
    <source>
        <dbReference type="EMBL" id="CAE7181608.1"/>
    </source>
</evidence>
<sequence length="782" mass="87249">MHFFCPEIFQFLGDAVTPERVMESLGHGAGDYRVMPTNSKSGELFLFSDDRQFIIKTLSGKELMLLARMMPAYFEHFQHWPRSLIVRYAGLYRVMFAEQPIHFIVMKSVFDHRLPLHLKFDLKGSLHKRKSKPGESVGKDQDWVEANHCMNLPASVRRQFAAQVEVDLQLLESFKMMDYSILLGTHFTQQKEESEEDVALSPGWGEGCLVSEDCSEIYFVGIIDFSIKYSIKKQAENLLRVAQGTGEKTSCVSADTYAERQLMFVYEKVIRTMPGAGDIGTEGRLRVEVVKAENLIAADWNGSSDPYVTVKLGLCVKRTATIPTTRNPVWNSLLLLPVHSAHRSQEVQVSVWDEDHLKTIRGNDDFLGCLTAPMSWIMQGPVDFAGADLCDTARGKISIRFVYESAEDLLDDIVSTTASTSQRPGRFEIVSTGMSCVVPLQSCDFLKLDRAEPEAGNRAMKYLLLCGCICLSLKQEVTVPEGGMLRLQLAVPLRRASAKPSVSQREPTRTDGVVAAEMEMDINMPMQVKFQVNFGRRRFACNLELSQFELQLTAIMSTLSVMEHCCSATTDDAEGYFIKGQIEQLNSIRHAVLKSARKMTIEEEVVPEGTESDSTLVYRPTTEDTVALDNNDCRQAGNSNEQVQKRLEVDPKEAASTPSKKASKFSDFKLLKAMKDMVKARARSKRDGVQPLGKPNEGHSLFSSQRAAQESYDSDEEGLNLDSDDDESCLPHSVVPTRTTSKKDIVRNDRALPCASRLANRGRVAPATDFTAGFGVGRNALD</sequence>
<feature type="compositionally biased region" description="Basic and acidic residues" evidence="2">
    <location>
        <begin position="643"/>
        <end position="653"/>
    </location>
</feature>
<proteinExistence type="predicted"/>
<dbReference type="PANTHER" id="PTHR23086">
    <property type="entry name" value="PHOSPHATIDYLINOSITOL-4-PHOSPHATE 5-KINASE"/>
    <property type="match status" value="1"/>
</dbReference>
<keyword evidence="1" id="KW-0067">ATP-binding</keyword>
<feature type="region of interest" description="Disordered" evidence="2">
    <location>
        <begin position="630"/>
        <end position="661"/>
    </location>
</feature>
<dbReference type="SMART" id="SM00239">
    <property type="entry name" value="C2"/>
    <property type="match status" value="1"/>
</dbReference>
<feature type="region of interest" description="Disordered" evidence="2">
    <location>
        <begin position="681"/>
        <end position="744"/>
    </location>
</feature>
<dbReference type="SMART" id="SM00330">
    <property type="entry name" value="PIPKc"/>
    <property type="match status" value="1"/>
</dbReference>
<dbReference type="GO" id="GO:0005886">
    <property type="term" value="C:plasma membrane"/>
    <property type="evidence" value="ECO:0007669"/>
    <property type="project" value="TreeGrafter"/>
</dbReference>
<keyword evidence="1" id="KW-0808">Transferase</keyword>
<keyword evidence="6" id="KW-1185">Reference proteome</keyword>
<feature type="domain" description="PIPK" evidence="4">
    <location>
        <begin position="1"/>
        <end position="269"/>
    </location>
</feature>
<dbReference type="AlphaFoldDB" id="A0A812IS80"/>